<gene>
    <name evidence="4" type="ORF">HB912_01990</name>
</gene>
<dbReference type="SUPFAM" id="SSF55729">
    <property type="entry name" value="Acyl-CoA N-acyltransferases (Nat)"/>
    <property type="match status" value="1"/>
</dbReference>
<dbReference type="PIRSF" id="PIRSF037663">
    <property type="entry name" value="Acetyltransf_GNAT_prd"/>
    <property type="match status" value="1"/>
</dbReference>
<protein>
    <submittedName>
        <fullName evidence="4">GNAT family N-acetyltransferase</fullName>
    </submittedName>
</protein>
<comment type="caution">
    <text evidence="4">The sequence shown here is derived from an EMBL/GenBank/DDBJ whole genome shotgun (WGS) entry which is preliminary data.</text>
</comment>
<dbReference type="Gene3D" id="3.40.630.30">
    <property type="match status" value="1"/>
</dbReference>
<dbReference type="GO" id="GO:0016747">
    <property type="term" value="F:acyltransferase activity, transferring groups other than amino-acyl groups"/>
    <property type="evidence" value="ECO:0007669"/>
    <property type="project" value="InterPro"/>
</dbReference>
<evidence type="ECO:0000313" key="4">
    <source>
        <dbReference type="EMBL" id="MBC1520413.1"/>
    </source>
</evidence>
<sequence>MKVKNLEIRLSHKEDASSMMELENLVWTKGTTPAEIQFDSEAEFLEKNPPGSKTVAVLDGKVVGILGYHAPHSLKAVQHVLELDIAVHPAYQKQGIAGQLMDALKEMARKNGVKKLQLRVLSTNEKAIHFYQKNGFHKEGVLEKQFLLDGAYVDDIFMAYFL</sequence>
<organism evidence="4 5">
    <name type="scientific">Listeria aquatica</name>
    <dbReference type="NCBI Taxonomy" id="1494960"/>
    <lineage>
        <taxon>Bacteria</taxon>
        <taxon>Bacillati</taxon>
        <taxon>Bacillota</taxon>
        <taxon>Bacilli</taxon>
        <taxon>Bacillales</taxon>
        <taxon>Listeriaceae</taxon>
        <taxon>Listeria</taxon>
    </lineage>
</organism>
<keyword evidence="1 4" id="KW-0808">Transferase</keyword>
<name>A0A841ZK03_9LIST</name>
<evidence type="ECO:0000259" key="3">
    <source>
        <dbReference type="PROSITE" id="PS51186"/>
    </source>
</evidence>
<dbReference type="InterPro" id="IPR016181">
    <property type="entry name" value="Acyl_CoA_acyltransferase"/>
</dbReference>
<dbReference type="PROSITE" id="PS51186">
    <property type="entry name" value="GNAT"/>
    <property type="match status" value="1"/>
</dbReference>
<evidence type="ECO:0000313" key="5">
    <source>
        <dbReference type="Proteomes" id="UP000559885"/>
    </source>
</evidence>
<dbReference type="InterPro" id="IPR017255">
    <property type="entry name" value="AcTrfase_GNAT_prd"/>
</dbReference>
<dbReference type="Pfam" id="PF00583">
    <property type="entry name" value="Acetyltransf_1"/>
    <property type="match status" value="1"/>
</dbReference>
<dbReference type="PANTHER" id="PTHR43877">
    <property type="entry name" value="AMINOALKYLPHOSPHONATE N-ACETYLTRANSFERASE-RELATED-RELATED"/>
    <property type="match status" value="1"/>
</dbReference>
<proteinExistence type="predicted"/>
<keyword evidence="2" id="KW-0012">Acyltransferase</keyword>
<dbReference type="InterPro" id="IPR000182">
    <property type="entry name" value="GNAT_dom"/>
</dbReference>
<accession>A0A841ZK03</accession>
<evidence type="ECO:0000256" key="1">
    <source>
        <dbReference type="ARBA" id="ARBA00022679"/>
    </source>
</evidence>
<feature type="domain" description="N-acetyltransferase" evidence="3">
    <location>
        <begin position="6"/>
        <end position="162"/>
    </location>
</feature>
<dbReference type="InterPro" id="IPR050832">
    <property type="entry name" value="Bact_Acetyltransf"/>
</dbReference>
<dbReference type="CDD" id="cd04301">
    <property type="entry name" value="NAT_SF"/>
    <property type="match status" value="1"/>
</dbReference>
<reference evidence="4 5" key="1">
    <citation type="submission" date="2020-03" db="EMBL/GenBank/DDBJ databases">
        <title>Soil Listeria distribution.</title>
        <authorList>
            <person name="Liao J."/>
            <person name="Wiedmann M."/>
        </authorList>
    </citation>
    <scope>NUCLEOTIDE SEQUENCE [LARGE SCALE GENOMIC DNA]</scope>
    <source>
        <strain evidence="4 5">FSL L7-1507</strain>
    </source>
</reference>
<dbReference type="EMBL" id="JAARRM010000001">
    <property type="protein sequence ID" value="MBC1520413.1"/>
    <property type="molecule type" value="Genomic_DNA"/>
</dbReference>
<dbReference type="Proteomes" id="UP000559885">
    <property type="component" value="Unassembled WGS sequence"/>
</dbReference>
<dbReference type="AlphaFoldDB" id="A0A841ZK03"/>
<evidence type="ECO:0000256" key="2">
    <source>
        <dbReference type="ARBA" id="ARBA00023315"/>
    </source>
</evidence>